<reference evidence="1 2" key="1">
    <citation type="journal article" date="2006" name="Science">
        <title>Phytophthora genome sequences uncover evolutionary origins and mechanisms of pathogenesis.</title>
        <authorList>
            <person name="Tyler B.M."/>
            <person name="Tripathy S."/>
            <person name="Zhang X."/>
            <person name="Dehal P."/>
            <person name="Jiang R.H."/>
            <person name="Aerts A."/>
            <person name="Arredondo F.D."/>
            <person name="Baxter L."/>
            <person name="Bensasson D."/>
            <person name="Beynon J.L."/>
            <person name="Chapman J."/>
            <person name="Damasceno C.M."/>
            <person name="Dorrance A.E."/>
            <person name="Dou D."/>
            <person name="Dickerman A.W."/>
            <person name="Dubchak I.L."/>
            <person name="Garbelotto M."/>
            <person name="Gijzen M."/>
            <person name="Gordon S.G."/>
            <person name="Govers F."/>
            <person name="Grunwald N.J."/>
            <person name="Huang W."/>
            <person name="Ivors K.L."/>
            <person name="Jones R.W."/>
            <person name="Kamoun S."/>
            <person name="Krampis K."/>
            <person name="Lamour K.H."/>
            <person name="Lee M.K."/>
            <person name="McDonald W.H."/>
            <person name="Medina M."/>
            <person name="Meijer H.J."/>
            <person name="Nordberg E.K."/>
            <person name="Maclean D.J."/>
            <person name="Ospina-Giraldo M.D."/>
            <person name="Morris P.F."/>
            <person name="Phuntumart V."/>
            <person name="Putnam N.H."/>
            <person name="Rash S."/>
            <person name="Rose J.K."/>
            <person name="Sakihama Y."/>
            <person name="Salamov A.A."/>
            <person name="Savidor A."/>
            <person name="Scheuring C.F."/>
            <person name="Smith B.M."/>
            <person name="Sobral B.W."/>
            <person name="Terry A."/>
            <person name="Torto-Alalibo T.A."/>
            <person name="Win J."/>
            <person name="Xu Z."/>
            <person name="Zhang H."/>
            <person name="Grigoriev I.V."/>
            <person name="Rokhsar D.S."/>
            <person name="Boore J.L."/>
        </authorList>
    </citation>
    <scope>NUCLEOTIDE SEQUENCE [LARGE SCALE GENOMIC DNA]</scope>
    <source>
        <strain evidence="1 2">P6497</strain>
    </source>
</reference>
<dbReference type="KEGG" id="psoj:PHYSODRAFT_502480"/>
<organism evidence="1 2">
    <name type="scientific">Phytophthora sojae (strain P6497)</name>
    <name type="common">Soybean stem and root rot agent</name>
    <name type="synonym">Phytophthora megasperma f. sp. glycines</name>
    <dbReference type="NCBI Taxonomy" id="1094619"/>
    <lineage>
        <taxon>Eukaryota</taxon>
        <taxon>Sar</taxon>
        <taxon>Stramenopiles</taxon>
        <taxon>Oomycota</taxon>
        <taxon>Peronosporomycetes</taxon>
        <taxon>Peronosporales</taxon>
        <taxon>Peronosporaceae</taxon>
        <taxon>Phytophthora</taxon>
    </lineage>
</organism>
<dbReference type="AlphaFoldDB" id="G4ZG46"/>
<proteinExistence type="predicted"/>
<evidence type="ECO:0000313" key="1">
    <source>
        <dbReference type="EMBL" id="EGZ17530.1"/>
    </source>
</evidence>
<dbReference type="Proteomes" id="UP000002640">
    <property type="component" value="Unassembled WGS sequence"/>
</dbReference>
<dbReference type="RefSeq" id="XP_009526588.1">
    <property type="nucleotide sequence ID" value="XM_009528293.1"/>
</dbReference>
<keyword evidence="2" id="KW-1185">Reference proteome</keyword>
<dbReference type="EMBL" id="JH159154">
    <property type="protein sequence ID" value="EGZ17530.1"/>
    <property type="molecule type" value="Genomic_DNA"/>
</dbReference>
<dbReference type="GeneID" id="20658105"/>
<accession>G4ZG46</accession>
<dbReference type="OMA" id="VSTWHAL"/>
<evidence type="ECO:0000313" key="2">
    <source>
        <dbReference type="Proteomes" id="UP000002640"/>
    </source>
</evidence>
<name>G4ZG46_PHYSP</name>
<dbReference type="InParanoid" id="G4ZG46"/>
<protein>
    <submittedName>
        <fullName evidence="1">Uncharacterized protein</fullName>
    </submittedName>
</protein>
<sequence length="159" mass="17926">MVVGFSFLELSAFWNVGDTVKRKVFSHALCEQALEEVKELGFKPIFRKVYAKRLDPFREQVSIEVLDDGVSSIHAMVAGLVEGANNLCEVNVSTWHALKSTPGGRTQAVHQDYPQFEISRALLKHKLVQGSVIVALMKNTLLHVYPRCFVKRKKNAESR</sequence>
<gene>
    <name evidence="1" type="ORF">PHYSODRAFT_502480</name>
</gene>